<evidence type="ECO:0000256" key="3">
    <source>
        <dbReference type="ARBA" id="ARBA00022679"/>
    </source>
</evidence>
<reference evidence="9" key="1">
    <citation type="submission" date="2021-06" db="EMBL/GenBank/DDBJ databases">
        <authorList>
            <person name="Kallberg Y."/>
            <person name="Tangrot J."/>
            <person name="Rosling A."/>
        </authorList>
    </citation>
    <scope>NUCLEOTIDE SEQUENCE</scope>
    <source>
        <strain evidence="9">BR232B</strain>
    </source>
</reference>
<dbReference type="Gene3D" id="1.10.150.390">
    <property type="match status" value="1"/>
</dbReference>
<keyword evidence="3 7" id="KW-0808">Transferase</keyword>
<dbReference type="Gene3D" id="1.10.40.90">
    <property type="match status" value="1"/>
</dbReference>
<dbReference type="AlphaFoldDB" id="A0A9N9FJ13"/>
<gene>
    <name evidence="9" type="ORF">PBRASI_LOCUS4540</name>
</gene>
<dbReference type="Pfam" id="PF00623">
    <property type="entry name" value="RNA_pol_Rpb1_2"/>
    <property type="match status" value="2"/>
</dbReference>
<evidence type="ECO:0000256" key="5">
    <source>
        <dbReference type="ARBA" id="ARBA00023163"/>
    </source>
</evidence>
<dbReference type="Pfam" id="PF04997">
    <property type="entry name" value="RNA_pol_Rpb1_1"/>
    <property type="match status" value="1"/>
</dbReference>
<keyword evidence="4 7" id="KW-0548">Nucleotidyltransferase</keyword>
<feature type="domain" description="RNA polymerase N-terminal" evidence="8">
    <location>
        <begin position="42"/>
        <end position="320"/>
    </location>
</feature>
<dbReference type="Proteomes" id="UP000789739">
    <property type="component" value="Unassembled WGS sequence"/>
</dbReference>
<dbReference type="GO" id="GO:0003899">
    <property type="term" value="F:DNA-directed RNA polymerase activity"/>
    <property type="evidence" value="ECO:0007669"/>
    <property type="project" value="UniProtKB-EC"/>
</dbReference>
<dbReference type="EC" id="2.7.7.6" evidence="7"/>
<name>A0A9N9FJ13_9GLOM</name>
<keyword evidence="10" id="KW-1185">Reference proteome</keyword>
<dbReference type="InterPro" id="IPR007080">
    <property type="entry name" value="RNA_pol_Rpb1_1"/>
</dbReference>
<sequence>MGIDVEKELAKVKQALKEAPQKVNQEKLKFLRGLQRSGLKLEWMITNKLLVIPCGLRPVVKLKEEDVLATNQHTNSLYRIILRCKRLEYYLDLNKNTGIFFRDIIHNEKRGLQKADDQVRYGSTYKQNEVKSLLQSLSGKEGILRRHSLGKRVDYSARSVIVPNPKLLLYQIGLPVKMALTLYKPFIIQKILKEKIAFTVKEAEQLFYQEDPVIFPLLNKIIQGHPVLANRAPSLHRLSIQGFYPRLTLGNSIELHPLITTALNADFDGDQIAIHLPMTAKSCEEVKERILSPHHIIDPKNGYLIDIPSQDMILVAIPAVLVGRNFSAAQNQFLFTTLGKLIFNQILPTSFPCYVNDLKEYNEENSGSNVRITPRPEMVEFLDQLKKISFDYATRSGISISPFELEAIISDKEKVLAKAKKEAEKIANHFAQDSGARASDESLTQIFGMRGNTTNYLGEGMIDIALKTAEAGYLTRRLVESTQNLIVTSSDCGTNASTLLAEGDIPLSKRVYGRYLAQDISDKKEKIILTQNTLLLEKEIEIIQANKIAAAYVFSPLTCQLVNGICQKCYGLDLSKPGETIEMGTAVGVIAAQSLGEPGTQLTMRTFHTGGITGDEDITQGLPKVKQIFDNVKPEKSEKATLAKITGKITSVEEKIIKQKSAEGGEKVYPINKKLKVRVNQGDLIKKGERLTGGKIDLEEYLEIMGRDKCQDYIKEEVRKVYDNQGIDINEKHIEIFARQMLSKVEITNGGDSDYLVGDLINYQKLEKVNQELLANKKQPVSFKNIICSLKDLASHPDSFLAGISFQNTLKSLVNYSLYQPVDYLQGCKENLIAGQLVPVGPGFKEREKFQRKSPRVV</sequence>
<evidence type="ECO:0000256" key="2">
    <source>
        <dbReference type="ARBA" id="ARBA00022478"/>
    </source>
</evidence>
<organism evidence="9 10">
    <name type="scientific">Paraglomus brasilianum</name>
    <dbReference type="NCBI Taxonomy" id="144538"/>
    <lineage>
        <taxon>Eukaryota</taxon>
        <taxon>Fungi</taxon>
        <taxon>Fungi incertae sedis</taxon>
        <taxon>Mucoromycota</taxon>
        <taxon>Glomeromycotina</taxon>
        <taxon>Glomeromycetes</taxon>
        <taxon>Paraglomerales</taxon>
        <taxon>Paraglomeraceae</taxon>
        <taxon>Paraglomus</taxon>
    </lineage>
</organism>
<keyword evidence="5 7" id="KW-0804">Transcription</keyword>
<evidence type="ECO:0000313" key="9">
    <source>
        <dbReference type="EMBL" id="CAG8540038.1"/>
    </source>
</evidence>
<dbReference type="PANTHER" id="PTHR19376">
    <property type="entry name" value="DNA-DIRECTED RNA POLYMERASE"/>
    <property type="match status" value="1"/>
</dbReference>
<dbReference type="GO" id="GO:0000428">
    <property type="term" value="C:DNA-directed RNA polymerase complex"/>
    <property type="evidence" value="ECO:0007669"/>
    <property type="project" value="UniProtKB-KW"/>
</dbReference>
<dbReference type="PANTHER" id="PTHR19376:SF54">
    <property type="entry name" value="DNA-DIRECTED RNA POLYMERASE SUBUNIT BETA"/>
    <property type="match status" value="1"/>
</dbReference>
<accession>A0A9N9FJ13</accession>
<evidence type="ECO:0000256" key="6">
    <source>
        <dbReference type="ARBA" id="ARBA00048552"/>
    </source>
</evidence>
<dbReference type="Gene3D" id="1.10.1790.20">
    <property type="match status" value="1"/>
</dbReference>
<protein>
    <recommendedName>
        <fullName evidence="7">DNA-directed RNA polymerase subunit</fullName>
        <ecNumber evidence="7">2.7.7.6</ecNumber>
    </recommendedName>
</protein>
<dbReference type="EMBL" id="CAJVPI010000478">
    <property type="protein sequence ID" value="CAG8540038.1"/>
    <property type="molecule type" value="Genomic_DNA"/>
</dbReference>
<dbReference type="GO" id="GO:0006351">
    <property type="term" value="P:DNA-templated transcription"/>
    <property type="evidence" value="ECO:0007669"/>
    <property type="project" value="InterPro"/>
</dbReference>
<dbReference type="InterPro" id="IPR006592">
    <property type="entry name" value="RNA_pol_N"/>
</dbReference>
<comment type="similarity">
    <text evidence="7">Belongs to the RNA polymerase beta' chain family.</text>
</comment>
<evidence type="ECO:0000256" key="7">
    <source>
        <dbReference type="RuleBase" id="RU004279"/>
    </source>
</evidence>
<proteinExistence type="inferred from homology"/>
<dbReference type="GO" id="GO:0003677">
    <property type="term" value="F:DNA binding"/>
    <property type="evidence" value="ECO:0007669"/>
    <property type="project" value="InterPro"/>
</dbReference>
<comment type="catalytic activity">
    <reaction evidence="6 7">
        <text>RNA(n) + a ribonucleoside 5'-triphosphate = RNA(n+1) + diphosphate</text>
        <dbReference type="Rhea" id="RHEA:21248"/>
        <dbReference type="Rhea" id="RHEA-COMP:14527"/>
        <dbReference type="Rhea" id="RHEA-COMP:17342"/>
        <dbReference type="ChEBI" id="CHEBI:33019"/>
        <dbReference type="ChEBI" id="CHEBI:61557"/>
        <dbReference type="ChEBI" id="CHEBI:140395"/>
        <dbReference type="EC" id="2.7.7.6"/>
    </reaction>
</comment>
<comment type="caution">
    <text evidence="9">The sequence shown here is derived from an EMBL/GenBank/DDBJ whole genome shotgun (WGS) entry which is preliminary data.</text>
</comment>
<evidence type="ECO:0000259" key="8">
    <source>
        <dbReference type="SMART" id="SM00663"/>
    </source>
</evidence>
<keyword evidence="2 7" id="KW-0240">DNA-directed RNA polymerase</keyword>
<dbReference type="Gene3D" id="1.10.274.100">
    <property type="entry name" value="RNA polymerase Rpb1, domain 3"/>
    <property type="match status" value="1"/>
</dbReference>
<dbReference type="Gene3D" id="2.40.50.100">
    <property type="match status" value="1"/>
</dbReference>
<dbReference type="InterPro" id="IPR007081">
    <property type="entry name" value="RNA_pol_Rpb1_5"/>
</dbReference>
<dbReference type="OrthoDB" id="2405767at2759"/>
<dbReference type="InterPro" id="IPR000722">
    <property type="entry name" value="RNA_pol_asu"/>
</dbReference>
<dbReference type="Gene3D" id="2.40.40.20">
    <property type="match status" value="1"/>
</dbReference>
<evidence type="ECO:0000256" key="1">
    <source>
        <dbReference type="ARBA" id="ARBA00004026"/>
    </source>
</evidence>
<dbReference type="Gene3D" id="6.10.250.2940">
    <property type="match status" value="1"/>
</dbReference>
<evidence type="ECO:0000313" key="10">
    <source>
        <dbReference type="Proteomes" id="UP000789739"/>
    </source>
</evidence>
<dbReference type="InterPro" id="IPR042102">
    <property type="entry name" value="RNA_pol_Rpb1_3_sf"/>
</dbReference>
<evidence type="ECO:0000256" key="4">
    <source>
        <dbReference type="ARBA" id="ARBA00022695"/>
    </source>
</evidence>
<dbReference type="SUPFAM" id="SSF64484">
    <property type="entry name" value="beta and beta-prime subunits of DNA dependent RNA-polymerase"/>
    <property type="match status" value="1"/>
</dbReference>
<comment type="function">
    <text evidence="1 7">DNA-dependent RNA polymerase catalyzes the transcription of DNA into RNA using the four ribonucleoside triphosphates as substrates.</text>
</comment>
<dbReference type="SMART" id="SM00663">
    <property type="entry name" value="RPOLA_N"/>
    <property type="match status" value="1"/>
</dbReference>
<dbReference type="CDD" id="cd02655">
    <property type="entry name" value="RNAP_beta'_C"/>
    <property type="match status" value="1"/>
</dbReference>
<dbReference type="Pfam" id="PF04998">
    <property type="entry name" value="RNA_pol_Rpb1_5"/>
    <property type="match status" value="1"/>
</dbReference>
<dbReference type="InterPro" id="IPR045867">
    <property type="entry name" value="DNA-dir_RpoC_beta_prime"/>
</dbReference>